<evidence type="ECO:0000313" key="3">
    <source>
        <dbReference type="Proteomes" id="UP000485058"/>
    </source>
</evidence>
<protein>
    <submittedName>
        <fullName evidence="2">Uncharacterized protein</fullName>
    </submittedName>
</protein>
<name>A0A6A0AE95_HAELA</name>
<evidence type="ECO:0000313" key="2">
    <source>
        <dbReference type="EMBL" id="GFH30591.1"/>
    </source>
</evidence>
<feature type="region of interest" description="Disordered" evidence="1">
    <location>
        <begin position="129"/>
        <end position="210"/>
    </location>
</feature>
<feature type="region of interest" description="Disordered" evidence="1">
    <location>
        <begin position="22"/>
        <end position="86"/>
    </location>
</feature>
<organism evidence="2 3">
    <name type="scientific">Haematococcus lacustris</name>
    <name type="common">Green alga</name>
    <name type="synonym">Haematococcus pluvialis</name>
    <dbReference type="NCBI Taxonomy" id="44745"/>
    <lineage>
        <taxon>Eukaryota</taxon>
        <taxon>Viridiplantae</taxon>
        <taxon>Chlorophyta</taxon>
        <taxon>core chlorophytes</taxon>
        <taxon>Chlorophyceae</taxon>
        <taxon>CS clade</taxon>
        <taxon>Chlamydomonadales</taxon>
        <taxon>Haematococcaceae</taxon>
        <taxon>Haematococcus</taxon>
    </lineage>
</organism>
<evidence type="ECO:0000256" key="1">
    <source>
        <dbReference type="SAM" id="MobiDB-lite"/>
    </source>
</evidence>
<comment type="caution">
    <text evidence="2">The sequence shown here is derived from an EMBL/GenBank/DDBJ whole genome shotgun (WGS) entry which is preliminary data.</text>
</comment>
<proteinExistence type="predicted"/>
<feature type="compositionally biased region" description="Polar residues" evidence="1">
    <location>
        <begin position="24"/>
        <end position="41"/>
    </location>
</feature>
<feature type="non-terminal residue" evidence="2">
    <location>
        <position position="1"/>
    </location>
</feature>
<dbReference type="AlphaFoldDB" id="A0A6A0AE95"/>
<feature type="compositionally biased region" description="Polar residues" evidence="1">
    <location>
        <begin position="193"/>
        <end position="210"/>
    </location>
</feature>
<sequence length="290" mass="29066">GQAGAPPRTSRAASCNACLVTHSAPHTRSSGPASDYATSSEVLEEGRAAGSRATSIVGAHVTVNSTQAQEEEGAEEAATSRTPHSSSVAYTMDFTASALTPSPGPLAASAPAVHAHSLSCSQLRSPQGASLAPWQAQQATPAAPDQAQPARPQPLAAAGRQGPMPDQPAPAPENLLASPGHMTAPSAGMRQPLAQQHDSSTQDRGAVSTGNAAQDTLARQLVAGAASALRTSGVNTSQLVAEAGSDRSFSTTALYRLPASAGGGMPGAQLVVGPGRVVVLDKPGGRLREL</sequence>
<gene>
    <name evidence="2" type="ORF">HaLaN_29474</name>
</gene>
<dbReference type="Proteomes" id="UP000485058">
    <property type="component" value="Unassembled WGS sequence"/>
</dbReference>
<feature type="compositionally biased region" description="Low complexity" evidence="1">
    <location>
        <begin position="132"/>
        <end position="158"/>
    </location>
</feature>
<reference evidence="2 3" key="1">
    <citation type="submission" date="2020-02" db="EMBL/GenBank/DDBJ databases">
        <title>Draft genome sequence of Haematococcus lacustris strain NIES-144.</title>
        <authorList>
            <person name="Morimoto D."/>
            <person name="Nakagawa S."/>
            <person name="Yoshida T."/>
            <person name="Sawayama S."/>
        </authorList>
    </citation>
    <scope>NUCLEOTIDE SEQUENCE [LARGE SCALE GENOMIC DNA]</scope>
    <source>
        <strain evidence="2 3">NIES-144</strain>
    </source>
</reference>
<feature type="non-terminal residue" evidence="2">
    <location>
        <position position="290"/>
    </location>
</feature>
<accession>A0A6A0AE95</accession>
<keyword evidence="3" id="KW-1185">Reference proteome</keyword>
<dbReference type="EMBL" id="BLLF01005005">
    <property type="protein sequence ID" value="GFH30591.1"/>
    <property type="molecule type" value="Genomic_DNA"/>
</dbReference>